<evidence type="ECO:0000313" key="1">
    <source>
        <dbReference type="EMBL" id="UXN62849.1"/>
    </source>
</evidence>
<reference evidence="1" key="1">
    <citation type="submission" date="2022-09" db="EMBL/GenBank/DDBJ databases">
        <title>Interaction between co-microsymbionts with complementary sets of symbiotic genes in legume-rhizobium systems.</title>
        <authorList>
            <person name="Safronova V."/>
            <person name="Sazanova A."/>
            <person name="Afonin A."/>
            <person name="Chirak E."/>
        </authorList>
    </citation>
    <scope>NUCLEOTIDE SEQUENCE</scope>
    <source>
        <strain evidence="1">A18/3m</strain>
    </source>
</reference>
<name>A0ACD4DAJ7_9HYPH</name>
<dbReference type="Proteomes" id="UP001061991">
    <property type="component" value="Chromosome"/>
</dbReference>
<organism evidence="1 2">
    <name type="scientific">Phyllobacterium zundukense</name>
    <dbReference type="NCBI Taxonomy" id="1867719"/>
    <lineage>
        <taxon>Bacteria</taxon>
        <taxon>Pseudomonadati</taxon>
        <taxon>Pseudomonadota</taxon>
        <taxon>Alphaproteobacteria</taxon>
        <taxon>Hyphomicrobiales</taxon>
        <taxon>Phyllobacteriaceae</taxon>
        <taxon>Phyllobacterium</taxon>
    </lineage>
</organism>
<sequence length="166" mass="19093">MTDEERKLWQHLWRIPLEGSHFRRQVPIGPYCADFLSHRLKLVVEVDGFQHGLDNQRRHDLRRTAWLEGEGYRVLRFWTHEIRTELDSVLDTVYAVVQAQKARHPTPDLRSDPPHRGEREAGSGISHLPLDGGGRSEAAGGGENLLPKKLFSWEMRPLCAGRSYHA</sequence>
<keyword evidence="2" id="KW-1185">Reference proteome</keyword>
<gene>
    <name evidence="1" type="ORF">N8E88_12465</name>
</gene>
<dbReference type="EMBL" id="CP104973">
    <property type="protein sequence ID" value="UXN62849.1"/>
    <property type="molecule type" value="Genomic_DNA"/>
</dbReference>
<evidence type="ECO:0000313" key="2">
    <source>
        <dbReference type="Proteomes" id="UP001061991"/>
    </source>
</evidence>
<proteinExistence type="predicted"/>
<protein>
    <submittedName>
        <fullName evidence="1">DUF559 domain-containing protein</fullName>
    </submittedName>
</protein>
<accession>A0ACD4DAJ7</accession>